<evidence type="ECO:0000313" key="2">
    <source>
        <dbReference type="EMBL" id="MDO1585632.1"/>
    </source>
</evidence>
<keyword evidence="3" id="KW-1185">Reference proteome</keyword>
<protein>
    <submittedName>
        <fullName evidence="2">Uncharacterized protein</fullName>
    </submittedName>
</protein>
<reference evidence="2" key="1">
    <citation type="journal article" date="2015" name="Int. J. Syst. Evol. Microbiol.">
        <title>Rhizobium oryzicola sp. nov., potential plant-growth-promoting endophytic bacteria isolated from rice roots.</title>
        <authorList>
            <person name="Zhang X.X."/>
            <person name="Gao J.S."/>
            <person name="Cao Y.H."/>
            <person name="Sheirdil R.A."/>
            <person name="Wang X.C."/>
            <person name="Zhang L."/>
        </authorList>
    </citation>
    <scope>NUCLEOTIDE SEQUENCE</scope>
    <source>
        <strain evidence="2">05753</strain>
    </source>
</reference>
<gene>
    <name evidence="2" type="ORF">Q2T52_26395</name>
</gene>
<organism evidence="2 3">
    <name type="scientific">Rhizobium oryzicola</name>
    <dbReference type="NCBI Taxonomy" id="1232668"/>
    <lineage>
        <taxon>Bacteria</taxon>
        <taxon>Pseudomonadati</taxon>
        <taxon>Pseudomonadota</taxon>
        <taxon>Alphaproteobacteria</taxon>
        <taxon>Hyphomicrobiales</taxon>
        <taxon>Rhizobiaceae</taxon>
        <taxon>Rhizobium/Agrobacterium group</taxon>
        <taxon>Rhizobium</taxon>
    </lineage>
</organism>
<sequence>MERVDKSRPALGRNHLLIGYGQDVVIPTEGRDDLPRCGFWKHGDDVGKQSDFFIDVIETGAKENSLPAFSRPPHHFQLSKAVGLSLTDSSHERGKVSPSSESLAEQDATGLNVTVDRVRFLNREDRKT</sequence>
<reference evidence="2" key="2">
    <citation type="submission" date="2023-07" db="EMBL/GenBank/DDBJ databases">
        <authorList>
            <person name="Sun H."/>
        </authorList>
    </citation>
    <scope>NUCLEOTIDE SEQUENCE</scope>
    <source>
        <strain evidence="2">05753</strain>
    </source>
</reference>
<name>A0ABT8T4H0_9HYPH</name>
<accession>A0ABT8T4H0</accession>
<evidence type="ECO:0000256" key="1">
    <source>
        <dbReference type="SAM" id="MobiDB-lite"/>
    </source>
</evidence>
<proteinExistence type="predicted"/>
<dbReference type="RefSeq" id="WP_302079909.1">
    <property type="nucleotide sequence ID" value="NZ_JAUKWQ010000019.1"/>
</dbReference>
<evidence type="ECO:0000313" key="3">
    <source>
        <dbReference type="Proteomes" id="UP001169006"/>
    </source>
</evidence>
<comment type="caution">
    <text evidence="2">The sequence shown here is derived from an EMBL/GenBank/DDBJ whole genome shotgun (WGS) entry which is preliminary data.</text>
</comment>
<dbReference type="Proteomes" id="UP001169006">
    <property type="component" value="Unassembled WGS sequence"/>
</dbReference>
<feature type="region of interest" description="Disordered" evidence="1">
    <location>
        <begin position="87"/>
        <end position="108"/>
    </location>
</feature>
<dbReference type="EMBL" id="JAUKWQ010000019">
    <property type="protein sequence ID" value="MDO1585632.1"/>
    <property type="molecule type" value="Genomic_DNA"/>
</dbReference>